<keyword evidence="5 7" id="KW-0238">DNA-binding</keyword>
<keyword evidence="12" id="KW-1185">Reference proteome</keyword>
<keyword evidence="11" id="KW-0808">Transferase</keyword>
<keyword evidence="3 7" id="KW-0805">Transcription regulation</keyword>
<comment type="subunit">
    <text evidence="2">Interacts transiently with the RNA polymerase catalytic core formed by RpoA, RpoB, RpoC and RpoZ (2 alpha, 1 beta, 1 beta' and 1 omega subunit) to form the RNA polymerase holoenzyme that can initiate transcription.</text>
</comment>
<dbReference type="Gene3D" id="3.10.450.50">
    <property type="match status" value="1"/>
</dbReference>
<proteinExistence type="inferred from homology"/>
<dbReference type="InterPro" id="IPR032710">
    <property type="entry name" value="NTF2-like_dom_sf"/>
</dbReference>
<sequence>MNTDLITQAREGDGEAFRQLVEPYQRELHVHCYRILGSTHDADDVLQETLMAAWRGLGGFKERASIRTWLYRVATNRCLNALRSVKRRASRRLQADDLLASQLDLPEPSSVSEALWVEPYPDIMLDFSTDIQPGPEARYEMKEAISLAFMTAVQMLPPRQRGVLILRDVLGFQASEVAEVLDSSVESVNSALKRARAALQRRLPPSEEQPLPLPDSLERELIDQLTRAFEASNVDGIVALLAEDVMLTMPPEPMQYHGRELVARFLAVVTLQERRRYRTVTTRANGQPAFGLYMCEPDGSVFHALGLLVFTVAGSRISAITRFDNSMLSLFGLPKSLPR</sequence>
<name>A0ABT4Q1Z0_9BACL</name>
<accession>A0ABT4Q1Z0</accession>
<evidence type="ECO:0000256" key="1">
    <source>
        <dbReference type="ARBA" id="ARBA00010641"/>
    </source>
</evidence>
<dbReference type="InterPro" id="IPR013249">
    <property type="entry name" value="RNA_pol_sigma70_r4_t2"/>
</dbReference>
<dbReference type="InterPro" id="IPR000838">
    <property type="entry name" value="RNA_pol_sigma70_ECF_CS"/>
</dbReference>
<keyword evidence="11" id="KW-0548">Nucleotidyltransferase</keyword>
<dbReference type="CDD" id="cd06171">
    <property type="entry name" value="Sigma70_r4"/>
    <property type="match status" value="1"/>
</dbReference>
<comment type="similarity">
    <text evidence="1 7">Belongs to the sigma-70 factor family. ECF subfamily.</text>
</comment>
<dbReference type="InterPro" id="IPR007627">
    <property type="entry name" value="RNA_pol_sigma70_r2"/>
</dbReference>
<dbReference type="Pfam" id="PF04542">
    <property type="entry name" value="Sigma70_r2"/>
    <property type="match status" value="1"/>
</dbReference>
<reference evidence="11 12" key="1">
    <citation type="submission" date="2022-12" db="EMBL/GenBank/DDBJ databases">
        <title>Draft genome sequence of Paenibacillus sp. dW9.</title>
        <authorList>
            <person name="Choi E.-W."/>
            <person name="Kim D.-U."/>
        </authorList>
    </citation>
    <scope>NUCLEOTIDE SEQUENCE [LARGE SCALE GENOMIC DNA]</scope>
    <source>
        <strain evidence="12">dW9</strain>
    </source>
</reference>
<dbReference type="Gene3D" id="1.10.10.10">
    <property type="entry name" value="Winged helix-like DNA-binding domain superfamily/Winged helix DNA-binding domain"/>
    <property type="match status" value="1"/>
</dbReference>
<dbReference type="Proteomes" id="UP001527882">
    <property type="component" value="Unassembled WGS sequence"/>
</dbReference>
<evidence type="ECO:0000313" key="12">
    <source>
        <dbReference type="Proteomes" id="UP001527882"/>
    </source>
</evidence>
<evidence type="ECO:0000313" key="11">
    <source>
        <dbReference type="EMBL" id="MCZ8510854.1"/>
    </source>
</evidence>
<dbReference type="Pfam" id="PF08281">
    <property type="entry name" value="Sigma70_r4_2"/>
    <property type="match status" value="1"/>
</dbReference>
<keyword evidence="4 7" id="KW-0731">Sigma factor</keyword>
<dbReference type="GO" id="GO:0003899">
    <property type="term" value="F:DNA-directed RNA polymerase activity"/>
    <property type="evidence" value="ECO:0007669"/>
    <property type="project" value="UniProtKB-EC"/>
</dbReference>
<dbReference type="NCBIfam" id="TIGR02960">
    <property type="entry name" value="SigX5"/>
    <property type="match status" value="1"/>
</dbReference>
<dbReference type="InterPro" id="IPR037401">
    <property type="entry name" value="SnoaL-like"/>
</dbReference>
<dbReference type="NCBIfam" id="NF006089">
    <property type="entry name" value="PRK08241.1"/>
    <property type="match status" value="1"/>
</dbReference>
<protein>
    <recommendedName>
        <fullName evidence="7">RNA polymerase sigma factor</fullName>
    </recommendedName>
</protein>
<dbReference type="PANTHER" id="PTHR43133:SF65">
    <property type="entry name" value="ECF RNA POLYMERASE SIGMA FACTOR SIGG"/>
    <property type="match status" value="1"/>
</dbReference>
<dbReference type="NCBIfam" id="TIGR02937">
    <property type="entry name" value="sigma70-ECF"/>
    <property type="match status" value="1"/>
</dbReference>
<feature type="domain" description="RNA polymerase sigma factor 70 region 4 type 2" evidence="9">
    <location>
        <begin position="147"/>
        <end position="199"/>
    </location>
</feature>
<dbReference type="InterPro" id="IPR036388">
    <property type="entry name" value="WH-like_DNA-bd_sf"/>
</dbReference>
<dbReference type="InterPro" id="IPR013324">
    <property type="entry name" value="RNA_pol_sigma_r3/r4-like"/>
</dbReference>
<evidence type="ECO:0000256" key="2">
    <source>
        <dbReference type="ARBA" id="ARBA00011344"/>
    </source>
</evidence>
<dbReference type="InterPro" id="IPR013325">
    <property type="entry name" value="RNA_pol_sigma_r2"/>
</dbReference>
<comment type="caution">
    <text evidence="11">The sequence shown here is derived from an EMBL/GenBank/DDBJ whole genome shotgun (WGS) entry which is preliminary data.</text>
</comment>
<evidence type="ECO:0000259" key="10">
    <source>
        <dbReference type="Pfam" id="PF12680"/>
    </source>
</evidence>
<feature type="domain" description="RNA polymerase sigma-70 region 2" evidence="8">
    <location>
        <begin position="20"/>
        <end position="87"/>
    </location>
</feature>
<dbReference type="InterPro" id="IPR039425">
    <property type="entry name" value="RNA_pol_sigma-70-like"/>
</dbReference>
<evidence type="ECO:0000256" key="6">
    <source>
        <dbReference type="ARBA" id="ARBA00023163"/>
    </source>
</evidence>
<evidence type="ECO:0000259" key="9">
    <source>
        <dbReference type="Pfam" id="PF08281"/>
    </source>
</evidence>
<dbReference type="SUPFAM" id="SSF88659">
    <property type="entry name" value="Sigma3 and sigma4 domains of RNA polymerase sigma factors"/>
    <property type="match status" value="1"/>
</dbReference>
<organism evidence="11 12">
    <name type="scientific">Paenibacillus gyeongsangnamensis</name>
    <dbReference type="NCBI Taxonomy" id="3388067"/>
    <lineage>
        <taxon>Bacteria</taxon>
        <taxon>Bacillati</taxon>
        <taxon>Bacillota</taxon>
        <taxon>Bacilli</taxon>
        <taxon>Bacillales</taxon>
        <taxon>Paenibacillaceae</taxon>
        <taxon>Paenibacillus</taxon>
    </lineage>
</organism>
<evidence type="ECO:0000256" key="5">
    <source>
        <dbReference type="ARBA" id="ARBA00023125"/>
    </source>
</evidence>
<dbReference type="Pfam" id="PF12680">
    <property type="entry name" value="SnoaL_2"/>
    <property type="match status" value="1"/>
</dbReference>
<evidence type="ECO:0000256" key="3">
    <source>
        <dbReference type="ARBA" id="ARBA00023015"/>
    </source>
</evidence>
<dbReference type="PANTHER" id="PTHR43133">
    <property type="entry name" value="RNA POLYMERASE ECF-TYPE SIGMA FACTO"/>
    <property type="match status" value="1"/>
</dbReference>
<keyword evidence="6 7" id="KW-0804">Transcription</keyword>
<dbReference type="InterPro" id="IPR014305">
    <property type="entry name" value="RNA_pol_sigma-G_actinobac"/>
</dbReference>
<dbReference type="EMBL" id="JAQAGZ010000001">
    <property type="protein sequence ID" value="MCZ8510854.1"/>
    <property type="molecule type" value="Genomic_DNA"/>
</dbReference>
<gene>
    <name evidence="11" type="ORF">O9H85_00035</name>
</gene>
<dbReference type="SUPFAM" id="SSF88946">
    <property type="entry name" value="Sigma2 domain of RNA polymerase sigma factors"/>
    <property type="match status" value="1"/>
</dbReference>
<dbReference type="Gene3D" id="1.10.1740.10">
    <property type="match status" value="1"/>
</dbReference>
<dbReference type="InterPro" id="IPR014284">
    <property type="entry name" value="RNA_pol_sigma-70_dom"/>
</dbReference>
<evidence type="ECO:0000256" key="4">
    <source>
        <dbReference type="ARBA" id="ARBA00023082"/>
    </source>
</evidence>
<dbReference type="PROSITE" id="PS01063">
    <property type="entry name" value="SIGMA70_ECF"/>
    <property type="match status" value="1"/>
</dbReference>
<evidence type="ECO:0000259" key="8">
    <source>
        <dbReference type="Pfam" id="PF04542"/>
    </source>
</evidence>
<dbReference type="RefSeq" id="WP_269879230.1">
    <property type="nucleotide sequence ID" value="NZ_JAQAGZ010000001.1"/>
</dbReference>
<dbReference type="SUPFAM" id="SSF54427">
    <property type="entry name" value="NTF2-like"/>
    <property type="match status" value="1"/>
</dbReference>
<evidence type="ECO:0000256" key="7">
    <source>
        <dbReference type="RuleBase" id="RU000716"/>
    </source>
</evidence>
<feature type="domain" description="SnoaL-like" evidence="10">
    <location>
        <begin position="224"/>
        <end position="318"/>
    </location>
</feature>